<evidence type="ECO:0000313" key="3">
    <source>
        <dbReference type="Proteomes" id="UP000013063"/>
    </source>
</evidence>
<feature type="signal peptide" evidence="1">
    <location>
        <begin position="1"/>
        <end position="20"/>
    </location>
</feature>
<accession>R0ECT6</accession>
<dbReference type="eggNOG" id="ENOG5033GQY">
    <property type="taxonomic scope" value="Bacteria"/>
</dbReference>
<sequence precursor="true">MRFLLPALLAALAMSSTAHAADAAKRSCFRNADVDGFQAIDSDTVNVTVGVRDVYQLKLFSPSPDIDWTQRIGLESRGGSWICSGLDAVVIVPGPMGVQRYQVSDIRKLSPEEAKASSKKPR</sequence>
<dbReference type="PATRIC" id="fig|1292034.3.peg.1010"/>
<keyword evidence="3" id="KW-1185">Reference proteome</keyword>
<reference evidence="2 3" key="1">
    <citation type="journal article" date="2013" name="Genome Announc.">
        <title>Draft Genome Sequence for Caulobacter sp. Strain OR37, a Bacterium Tolerant to Heavy Metals.</title>
        <authorList>
            <person name="Utturkar S.M."/>
            <person name="Bollmann A."/>
            <person name="Brzoska R.M."/>
            <person name="Klingeman D.M."/>
            <person name="Epstein S.E."/>
            <person name="Palumbo A.V."/>
            <person name="Brown S.D."/>
        </authorList>
    </citation>
    <scope>NUCLEOTIDE SEQUENCE [LARGE SCALE GENOMIC DNA]</scope>
    <source>
        <strain evidence="2 3">OR37</strain>
    </source>
</reference>
<dbReference type="RefSeq" id="WP_004616527.1">
    <property type="nucleotide sequence ID" value="NZ_APMP01000003.1"/>
</dbReference>
<evidence type="ECO:0000256" key="1">
    <source>
        <dbReference type="SAM" id="SignalP"/>
    </source>
</evidence>
<evidence type="ECO:0000313" key="2">
    <source>
        <dbReference type="EMBL" id="ENZ83243.1"/>
    </source>
</evidence>
<dbReference type="EMBL" id="APMP01000003">
    <property type="protein sequence ID" value="ENZ83243.1"/>
    <property type="molecule type" value="Genomic_DNA"/>
</dbReference>
<proteinExistence type="predicted"/>
<dbReference type="Pfam" id="PF20101">
    <property type="entry name" value="DUF6491"/>
    <property type="match status" value="1"/>
</dbReference>
<dbReference type="OrthoDB" id="6400990at2"/>
<keyword evidence="1" id="KW-0732">Signal</keyword>
<feature type="chain" id="PRO_5004340462" evidence="1">
    <location>
        <begin position="21"/>
        <end position="122"/>
    </location>
</feature>
<gene>
    <name evidence="2" type="ORF">OR37_01018</name>
</gene>
<organism evidence="2 3">
    <name type="scientific">Caulobacter vibrioides OR37</name>
    <dbReference type="NCBI Taxonomy" id="1292034"/>
    <lineage>
        <taxon>Bacteria</taxon>
        <taxon>Pseudomonadati</taxon>
        <taxon>Pseudomonadota</taxon>
        <taxon>Alphaproteobacteria</taxon>
        <taxon>Caulobacterales</taxon>
        <taxon>Caulobacteraceae</taxon>
        <taxon>Caulobacter</taxon>
    </lineage>
</organism>
<comment type="caution">
    <text evidence="2">The sequence shown here is derived from an EMBL/GenBank/DDBJ whole genome shotgun (WGS) entry which is preliminary data.</text>
</comment>
<dbReference type="AlphaFoldDB" id="R0ECT6"/>
<name>R0ECT6_CAUVI</name>
<dbReference type="Proteomes" id="UP000013063">
    <property type="component" value="Unassembled WGS sequence"/>
</dbReference>
<dbReference type="InterPro" id="IPR045500">
    <property type="entry name" value="DUF6491"/>
</dbReference>
<protein>
    <submittedName>
        <fullName evidence="2">Uncharacterized protein</fullName>
    </submittedName>
</protein>